<evidence type="ECO:0000313" key="2">
    <source>
        <dbReference type="Proteomes" id="UP000008148"/>
    </source>
</evidence>
<proteinExistence type="predicted"/>
<gene>
    <name evidence="1" type="ordered locus">CKO_02305</name>
</gene>
<dbReference type="Proteomes" id="UP000008148">
    <property type="component" value="Chromosome"/>
</dbReference>
<reference evidence="1 2" key="1">
    <citation type="submission" date="2007-08" db="EMBL/GenBank/DDBJ databases">
        <authorList>
            <consortium name="The Citrobacter koseri Genome Sequencing Project"/>
            <person name="McClelland M."/>
            <person name="Sanderson E.K."/>
            <person name="Porwollik S."/>
            <person name="Spieth J."/>
            <person name="Clifton W.S."/>
            <person name="Latreille P."/>
            <person name="Courtney L."/>
            <person name="Wang C."/>
            <person name="Pepin K."/>
            <person name="Bhonagiri V."/>
            <person name="Nash W."/>
            <person name="Johnson M."/>
            <person name="Thiruvilangam P."/>
            <person name="Wilson R."/>
        </authorList>
    </citation>
    <scope>NUCLEOTIDE SEQUENCE [LARGE SCALE GENOMIC DNA]</scope>
    <source>
        <strain evidence="2">ATCC BAA-895 / CDC 4225-83 / SGSC4696</strain>
    </source>
</reference>
<dbReference type="AlphaFoldDB" id="A8AIW5"/>
<accession>A8AIW5</accession>
<dbReference type="HOGENOM" id="CLU_3239399_0_0_6"/>
<sequence length="52" mass="6150">MMRNSLRFAMSNGSFRVTEHFHNPLSLSNNITFPVKRTIITRTIWYIHPDNS</sequence>
<evidence type="ECO:0000313" key="1">
    <source>
        <dbReference type="EMBL" id="ABV13427.1"/>
    </source>
</evidence>
<keyword evidence="2" id="KW-1185">Reference proteome</keyword>
<protein>
    <submittedName>
        <fullName evidence="1">Uncharacterized protein</fullName>
    </submittedName>
</protein>
<name>A8AIW5_CITK8</name>
<dbReference type="EMBL" id="CP000822">
    <property type="protein sequence ID" value="ABV13427.1"/>
    <property type="molecule type" value="Genomic_DNA"/>
</dbReference>
<dbReference type="KEGG" id="cko:CKO_02305"/>
<dbReference type="STRING" id="290338.CKO_02305"/>
<organism evidence="1 2">
    <name type="scientific">Citrobacter koseri (strain ATCC BAA-895 / CDC 4225-83 / SGSC4696)</name>
    <dbReference type="NCBI Taxonomy" id="290338"/>
    <lineage>
        <taxon>Bacteria</taxon>
        <taxon>Pseudomonadati</taxon>
        <taxon>Pseudomonadota</taxon>
        <taxon>Gammaproteobacteria</taxon>
        <taxon>Enterobacterales</taxon>
        <taxon>Enterobacteriaceae</taxon>
        <taxon>Citrobacter</taxon>
    </lineage>
</organism>